<dbReference type="GO" id="GO:0051082">
    <property type="term" value="F:unfolded protein binding"/>
    <property type="evidence" value="ECO:0007669"/>
    <property type="project" value="UniProtKB-UniRule"/>
</dbReference>
<comment type="subunit">
    <text evidence="6 8">Forms a cylinder of 14 subunits composed of two heptameric rings stacked back-to-back. Interacts with the co-chaperonin GroES.</text>
</comment>
<dbReference type="InterPro" id="IPR027409">
    <property type="entry name" value="GroEL-like_apical_dom_sf"/>
</dbReference>
<comment type="subcellular location">
    <subcellularLocation>
        <location evidence="6">Cytoplasm</location>
    </subcellularLocation>
</comment>
<dbReference type="AlphaFoldDB" id="A0A2H0N7K8"/>
<keyword evidence="2 6" id="KW-0547">Nucleotide-binding</keyword>
<dbReference type="GO" id="GO:0005524">
    <property type="term" value="F:ATP binding"/>
    <property type="evidence" value="ECO:0007669"/>
    <property type="project" value="UniProtKB-UniRule"/>
</dbReference>
<dbReference type="GO" id="GO:0016853">
    <property type="term" value="F:isomerase activity"/>
    <property type="evidence" value="ECO:0007669"/>
    <property type="project" value="UniProtKB-KW"/>
</dbReference>
<keyword evidence="3 6" id="KW-0067">ATP-binding</keyword>
<comment type="similarity">
    <text evidence="1 6 7">Belongs to the chaperonin (HSP60) family.</text>
</comment>
<dbReference type="GO" id="GO:0140662">
    <property type="term" value="F:ATP-dependent protein folding chaperone"/>
    <property type="evidence" value="ECO:0007669"/>
    <property type="project" value="InterPro"/>
</dbReference>
<dbReference type="FunFam" id="3.50.7.10:FF:000001">
    <property type="entry name" value="60 kDa chaperonin"/>
    <property type="match status" value="1"/>
</dbReference>
<feature type="binding site" evidence="6">
    <location>
        <position position="498"/>
    </location>
    <ligand>
        <name>ATP</name>
        <dbReference type="ChEBI" id="CHEBI:30616"/>
    </ligand>
</feature>
<dbReference type="NCBIfam" id="NF009489">
    <property type="entry name" value="PRK12851.1"/>
    <property type="match status" value="1"/>
</dbReference>
<comment type="function">
    <text evidence="6 8">Together with its co-chaperonin GroES, plays an essential role in assisting protein folding. The GroEL-GroES system forms a nano-cage that allows encapsulation of the non-native substrate proteins and provides a physical environment optimized to promote and accelerate protein folding.</text>
</comment>
<dbReference type="SUPFAM" id="SSF54849">
    <property type="entry name" value="GroEL-intermediate domain like"/>
    <property type="match status" value="1"/>
</dbReference>
<dbReference type="SUPFAM" id="SSF48592">
    <property type="entry name" value="GroEL equatorial domain-like"/>
    <property type="match status" value="1"/>
</dbReference>
<dbReference type="PRINTS" id="PR00298">
    <property type="entry name" value="CHAPERONIN60"/>
</dbReference>
<name>A0A2H0N7K8_9BACT</name>
<dbReference type="EC" id="5.6.1.7" evidence="6"/>
<dbReference type="PROSITE" id="PS00296">
    <property type="entry name" value="CHAPERONINS_CPN60"/>
    <property type="match status" value="1"/>
</dbReference>
<protein>
    <recommendedName>
        <fullName evidence="6">Chaperonin GroEL</fullName>
        <ecNumber evidence="6">5.6.1.7</ecNumber>
    </recommendedName>
    <alternativeName>
        <fullName evidence="6">60 kDa chaperonin</fullName>
    </alternativeName>
    <alternativeName>
        <fullName evidence="6">Chaperonin-60</fullName>
        <shortName evidence="6">Cpn60</shortName>
    </alternativeName>
</protein>
<keyword evidence="5 6" id="KW-0413">Isomerase</keyword>
<dbReference type="EMBL" id="PCWO01000031">
    <property type="protein sequence ID" value="PIR04880.1"/>
    <property type="molecule type" value="Genomic_DNA"/>
</dbReference>
<keyword evidence="4 6" id="KW-0143">Chaperone</keyword>
<feature type="binding site" evidence="6">
    <location>
        <position position="414"/>
    </location>
    <ligand>
        <name>ATP</name>
        <dbReference type="ChEBI" id="CHEBI:30616"/>
    </ligand>
</feature>
<reference evidence="9 10" key="1">
    <citation type="submission" date="2017-09" db="EMBL/GenBank/DDBJ databases">
        <title>Depth-based differentiation of microbial function through sediment-hosted aquifers and enrichment of novel symbionts in the deep terrestrial subsurface.</title>
        <authorList>
            <person name="Probst A.J."/>
            <person name="Ladd B."/>
            <person name="Jarett J.K."/>
            <person name="Geller-Mcgrath D.E."/>
            <person name="Sieber C.M."/>
            <person name="Emerson J.B."/>
            <person name="Anantharaman K."/>
            <person name="Thomas B.C."/>
            <person name="Malmstrom R."/>
            <person name="Stieglmeier M."/>
            <person name="Klingl A."/>
            <person name="Woyke T."/>
            <person name="Ryan C.M."/>
            <person name="Banfield J.F."/>
        </authorList>
    </citation>
    <scope>NUCLEOTIDE SEQUENCE [LARGE SCALE GENOMIC DNA]</scope>
    <source>
        <strain evidence="9">CG11_big_fil_rev_8_21_14_0_20_35_14</strain>
    </source>
</reference>
<dbReference type="GO" id="GO:0005737">
    <property type="term" value="C:cytoplasm"/>
    <property type="evidence" value="ECO:0007669"/>
    <property type="project" value="UniProtKB-SubCell"/>
</dbReference>
<dbReference type="Proteomes" id="UP000229893">
    <property type="component" value="Unassembled WGS sequence"/>
</dbReference>
<evidence type="ECO:0000256" key="1">
    <source>
        <dbReference type="ARBA" id="ARBA00006607"/>
    </source>
</evidence>
<comment type="caution">
    <text evidence="6">Lacks conserved residue(s) required for the propagation of feature annotation.</text>
</comment>
<dbReference type="InterPro" id="IPR027410">
    <property type="entry name" value="TCP-1-like_intermed_sf"/>
</dbReference>
<organism evidence="9 10">
    <name type="scientific">Candidatus Liptonbacteria bacterium CG11_big_fil_rev_8_21_14_0_20_35_14</name>
    <dbReference type="NCBI Taxonomy" id="1974634"/>
    <lineage>
        <taxon>Bacteria</taxon>
        <taxon>Candidatus Liptoniibacteriota</taxon>
    </lineage>
</organism>
<evidence type="ECO:0000256" key="3">
    <source>
        <dbReference type="ARBA" id="ARBA00022840"/>
    </source>
</evidence>
<dbReference type="HAMAP" id="MF_00600">
    <property type="entry name" value="CH60"/>
    <property type="match status" value="1"/>
</dbReference>
<feature type="binding site" evidence="6">
    <location>
        <begin position="482"/>
        <end position="484"/>
    </location>
    <ligand>
        <name>ATP</name>
        <dbReference type="ChEBI" id="CHEBI:30616"/>
    </ligand>
</feature>
<sequence length="547" mass="57869">MAKQIQFSEQARNSLRAGVDALADAVKVTLGPKGRAVVLDKGFGSPMVTHDGVTIAKEIELEDKIQNIGASLVKEVSSKTNDVAGDGTTTATVLAQVFIREGLKNITSGVDSTGIYKGMQMAYKKALEALKNLSNPISGKEGIAQVASISARDEEIGKLISEVIDQVGKDGIVTVEESQAVGLTKEVVEGMRFDQGYVSAYMVTNQERMEAVLDDPYVLATDQKISSMGDILPLLEKVVKSGKKEMVIIADDIDGEALATLVLNKLRGVFTVLGVKAPGYGDRKKEMLQDIAAVTGAAFISSDLGKKLENVDLSDLGSARRVIANKDNTTIVDGKGDKEAIKGRIAQIKKQIENTDSSFDKEKLQERLGKLSGGVAVIKVGAPTEVEQKEKQHRIEDAVSATKAAIEEGIVPGGGVALVRAAQSVKNLIAELDKDQMSEIVGAKIILEGLYAPIRQIAVNAGADGSVVLDKVLNGSGNFGFNALTGEYEDMVVAGIIDPTKVTRSALENAVSVASMFVITEVVITDIPKKDDDHSHMGGGMPGMGGF</sequence>
<evidence type="ECO:0000256" key="4">
    <source>
        <dbReference type="ARBA" id="ARBA00023186"/>
    </source>
</evidence>
<dbReference type="NCBIfam" id="TIGR02348">
    <property type="entry name" value="GroEL"/>
    <property type="match status" value="1"/>
</dbReference>
<dbReference type="Gene3D" id="3.30.260.10">
    <property type="entry name" value="TCP-1-like chaperonin intermediate domain"/>
    <property type="match status" value="1"/>
</dbReference>
<dbReference type="InterPro" id="IPR027413">
    <property type="entry name" value="GROEL-like_equatorial_sf"/>
</dbReference>
<dbReference type="GO" id="GO:0042026">
    <property type="term" value="P:protein refolding"/>
    <property type="evidence" value="ECO:0007669"/>
    <property type="project" value="UniProtKB-UniRule"/>
</dbReference>
<evidence type="ECO:0000313" key="10">
    <source>
        <dbReference type="Proteomes" id="UP000229893"/>
    </source>
</evidence>
<dbReference type="Gene3D" id="3.50.7.10">
    <property type="entry name" value="GroEL"/>
    <property type="match status" value="1"/>
</dbReference>
<accession>A0A2H0N7K8</accession>
<evidence type="ECO:0000256" key="2">
    <source>
        <dbReference type="ARBA" id="ARBA00022741"/>
    </source>
</evidence>
<proteinExistence type="inferred from homology"/>
<dbReference type="CDD" id="cd03344">
    <property type="entry name" value="GroEL"/>
    <property type="match status" value="1"/>
</dbReference>
<feature type="binding site" evidence="6">
    <location>
        <begin position="29"/>
        <end position="32"/>
    </location>
    <ligand>
        <name>ATP</name>
        <dbReference type="ChEBI" id="CHEBI:30616"/>
    </ligand>
</feature>
<dbReference type="InterPro" id="IPR001844">
    <property type="entry name" value="Cpn60/GroEL"/>
</dbReference>
<dbReference type="Gene3D" id="1.10.560.10">
    <property type="entry name" value="GroEL-like equatorial domain"/>
    <property type="match status" value="1"/>
</dbReference>
<dbReference type="Pfam" id="PF00118">
    <property type="entry name" value="Cpn60_TCP1"/>
    <property type="match status" value="1"/>
</dbReference>
<dbReference type="NCBIfam" id="NF009487">
    <property type="entry name" value="PRK12849.1"/>
    <property type="match status" value="1"/>
</dbReference>
<dbReference type="NCBIfam" id="NF009488">
    <property type="entry name" value="PRK12850.1"/>
    <property type="match status" value="1"/>
</dbReference>
<evidence type="ECO:0000256" key="8">
    <source>
        <dbReference type="RuleBase" id="RU000419"/>
    </source>
</evidence>
<evidence type="ECO:0000256" key="5">
    <source>
        <dbReference type="ARBA" id="ARBA00023235"/>
    </source>
</evidence>
<evidence type="ECO:0000256" key="6">
    <source>
        <dbReference type="HAMAP-Rule" id="MF_00600"/>
    </source>
</evidence>
<comment type="caution">
    <text evidence="9">The sequence shown here is derived from an EMBL/GenBank/DDBJ whole genome shotgun (WGS) entry which is preliminary data.</text>
</comment>
<evidence type="ECO:0000256" key="7">
    <source>
        <dbReference type="RuleBase" id="RU000418"/>
    </source>
</evidence>
<gene>
    <name evidence="6 9" type="primary">groL</name>
    <name evidence="6" type="synonym">groEL</name>
    <name evidence="9" type="ORF">COV57_02160</name>
</gene>
<keyword evidence="6" id="KW-0963">Cytoplasm</keyword>
<feature type="binding site" evidence="6">
    <location>
        <begin position="86"/>
        <end position="90"/>
    </location>
    <ligand>
        <name>ATP</name>
        <dbReference type="ChEBI" id="CHEBI:30616"/>
    </ligand>
</feature>
<dbReference type="NCBIfam" id="NF000592">
    <property type="entry name" value="PRK00013.1"/>
    <property type="match status" value="1"/>
</dbReference>
<dbReference type="InterPro" id="IPR002423">
    <property type="entry name" value="Cpn60/GroEL/TCP-1"/>
</dbReference>
<dbReference type="InterPro" id="IPR018370">
    <property type="entry name" value="Chaperonin_Cpn60_CS"/>
</dbReference>
<evidence type="ECO:0000313" key="9">
    <source>
        <dbReference type="EMBL" id="PIR04880.1"/>
    </source>
</evidence>
<dbReference type="PANTHER" id="PTHR45633">
    <property type="entry name" value="60 KDA HEAT SHOCK PROTEIN, MITOCHONDRIAL"/>
    <property type="match status" value="1"/>
</dbReference>
<dbReference type="SUPFAM" id="SSF52029">
    <property type="entry name" value="GroEL apical domain-like"/>
    <property type="match status" value="1"/>
</dbReference>